<gene>
    <name evidence="6" type="ORF">C8N44_13523</name>
</gene>
<dbReference type="InterPro" id="IPR000847">
    <property type="entry name" value="LysR_HTH_N"/>
</dbReference>
<dbReference type="OrthoDB" id="9813056at2"/>
<dbReference type="InterPro" id="IPR036388">
    <property type="entry name" value="WH-like_DNA-bd_sf"/>
</dbReference>
<sequence>MPKPEFAKLNAFITVAEIGSFRGAAKQLGLSPSALSHAIRTLEEDLKLRLFNRTTRSVALTEAGQELLQRISPALDDLGQALDDASSNARRPRGHIRISASEESVQILMQDVIPAFLAQHPDIHLEFATETRMVDIVKDGFDAGVRLHEDVPLDMVAVPFGPPMRMVAVATPAYLAAAGTPKGPQDLSAHRCVRYRFESGALVKWEMVQGPSSYSLDVTGPLTLGNTNLMLSAALQSIAIAWVPYLSAAPHLAEGRLIHVLPDWAPTYTSAALYYPKNRHPPLALRLFAEAVRHRSDKRTD</sequence>
<dbReference type="PANTHER" id="PTHR30537:SF1">
    <property type="entry name" value="HTH-TYPE TRANSCRIPTIONAL REGULATOR PGRR"/>
    <property type="match status" value="1"/>
</dbReference>
<keyword evidence="7" id="KW-1185">Reference proteome</keyword>
<protein>
    <submittedName>
        <fullName evidence="6">LysR family transcriptional regulator</fullName>
    </submittedName>
</protein>
<dbReference type="SUPFAM" id="SSF53850">
    <property type="entry name" value="Periplasmic binding protein-like II"/>
    <property type="match status" value="1"/>
</dbReference>
<dbReference type="GO" id="GO:0043565">
    <property type="term" value="F:sequence-specific DNA binding"/>
    <property type="evidence" value="ECO:0007669"/>
    <property type="project" value="TreeGrafter"/>
</dbReference>
<dbReference type="GO" id="GO:0003700">
    <property type="term" value="F:DNA-binding transcription factor activity"/>
    <property type="evidence" value="ECO:0007669"/>
    <property type="project" value="InterPro"/>
</dbReference>
<evidence type="ECO:0000259" key="5">
    <source>
        <dbReference type="PROSITE" id="PS50931"/>
    </source>
</evidence>
<dbReference type="RefSeq" id="WP_107978573.1">
    <property type="nucleotide sequence ID" value="NZ_BMEZ01000034.1"/>
</dbReference>
<keyword evidence="3" id="KW-0238">DNA-binding</keyword>
<evidence type="ECO:0000256" key="4">
    <source>
        <dbReference type="ARBA" id="ARBA00023163"/>
    </source>
</evidence>
<dbReference type="FunFam" id="1.10.10.10:FF:000001">
    <property type="entry name" value="LysR family transcriptional regulator"/>
    <property type="match status" value="1"/>
</dbReference>
<evidence type="ECO:0000256" key="1">
    <source>
        <dbReference type="ARBA" id="ARBA00009437"/>
    </source>
</evidence>
<reference evidence="6 7" key="1">
    <citation type="submission" date="2018-04" db="EMBL/GenBank/DDBJ databases">
        <title>Genomic Encyclopedia of Archaeal and Bacterial Type Strains, Phase II (KMG-II): from individual species to whole genera.</title>
        <authorList>
            <person name="Goeker M."/>
        </authorList>
    </citation>
    <scope>NUCLEOTIDE SEQUENCE [LARGE SCALE GENOMIC DNA]</scope>
    <source>
        <strain evidence="6 7">DSM 29329</strain>
    </source>
</reference>
<comment type="caution">
    <text evidence="6">The sequence shown here is derived from an EMBL/GenBank/DDBJ whole genome shotgun (WGS) entry which is preliminary data.</text>
</comment>
<dbReference type="Gene3D" id="1.10.10.10">
    <property type="entry name" value="Winged helix-like DNA-binding domain superfamily/Winged helix DNA-binding domain"/>
    <property type="match status" value="1"/>
</dbReference>
<dbReference type="InterPro" id="IPR058163">
    <property type="entry name" value="LysR-type_TF_proteobact-type"/>
</dbReference>
<dbReference type="Gene3D" id="3.40.190.290">
    <property type="match status" value="1"/>
</dbReference>
<proteinExistence type="inferred from homology"/>
<keyword evidence="4" id="KW-0804">Transcription</keyword>
<feature type="domain" description="HTH lysR-type" evidence="5">
    <location>
        <begin position="4"/>
        <end position="61"/>
    </location>
</feature>
<evidence type="ECO:0000256" key="2">
    <source>
        <dbReference type="ARBA" id="ARBA00023015"/>
    </source>
</evidence>
<dbReference type="InterPro" id="IPR036390">
    <property type="entry name" value="WH_DNA-bd_sf"/>
</dbReference>
<dbReference type="PANTHER" id="PTHR30537">
    <property type="entry name" value="HTH-TYPE TRANSCRIPTIONAL REGULATOR"/>
    <property type="match status" value="1"/>
</dbReference>
<dbReference type="SUPFAM" id="SSF46785">
    <property type="entry name" value="Winged helix' DNA-binding domain"/>
    <property type="match status" value="1"/>
</dbReference>
<accession>A0A2T6A919</accession>
<dbReference type="AlphaFoldDB" id="A0A2T6A919"/>
<organism evidence="6 7">
    <name type="scientific">Allosediminivita pacifica</name>
    <dbReference type="NCBI Taxonomy" id="1267769"/>
    <lineage>
        <taxon>Bacteria</taxon>
        <taxon>Pseudomonadati</taxon>
        <taxon>Pseudomonadota</taxon>
        <taxon>Alphaproteobacteria</taxon>
        <taxon>Rhodobacterales</taxon>
        <taxon>Paracoccaceae</taxon>
        <taxon>Allosediminivita</taxon>
    </lineage>
</organism>
<comment type="similarity">
    <text evidence="1">Belongs to the LysR transcriptional regulatory family.</text>
</comment>
<evidence type="ECO:0000313" key="6">
    <source>
        <dbReference type="EMBL" id="PTX40303.1"/>
    </source>
</evidence>
<dbReference type="Proteomes" id="UP000244069">
    <property type="component" value="Unassembled WGS sequence"/>
</dbReference>
<evidence type="ECO:0000256" key="3">
    <source>
        <dbReference type="ARBA" id="ARBA00023125"/>
    </source>
</evidence>
<keyword evidence="2" id="KW-0805">Transcription regulation</keyword>
<dbReference type="GO" id="GO:0006351">
    <property type="term" value="P:DNA-templated transcription"/>
    <property type="evidence" value="ECO:0007669"/>
    <property type="project" value="TreeGrafter"/>
</dbReference>
<evidence type="ECO:0000313" key="7">
    <source>
        <dbReference type="Proteomes" id="UP000244069"/>
    </source>
</evidence>
<dbReference type="Pfam" id="PF00126">
    <property type="entry name" value="HTH_1"/>
    <property type="match status" value="1"/>
</dbReference>
<dbReference type="PROSITE" id="PS50931">
    <property type="entry name" value="HTH_LYSR"/>
    <property type="match status" value="1"/>
</dbReference>
<dbReference type="EMBL" id="QBKN01000035">
    <property type="protein sequence ID" value="PTX40303.1"/>
    <property type="molecule type" value="Genomic_DNA"/>
</dbReference>
<dbReference type="CDD" id="cd08474">
    <property type="entry name" value="PBP2_CrgA_like_5"/>
    <property type="match status" value="1"/>
</dbReference>
<dbReference type="Pfam" id="PF03466">
    <property type="entry name" value="LysR_substrate"/>
    <property type="match status" value="1"/>
</dbReference>
<name>A0A2T6A919_9RHOB</name>
<dbReference type="InterPro" id="IPR005119">
    <property type="entry name" value="LysR_subst-bd"/>
</dbReference>